<dbReference type="Pfam" id="PF04095">
    <property type="entry name" value="NAPRTase"/>
    <property type="match status" value="1"/>
</dbReference>
<dbReference type="GO" id="GO:0016757">
    <property type="term" value="F:glycosyltransferase activity"/>
    <property type="evidence" value="ECO:0007669"/>
    <property type="project" value="UniProtKB-KW"/>
</dbReference>
<dbReference type="SUPFAM" id="SSF54675">
    <property type="entry name" value="Nicotinate/Quinolinate PRTase N-terminal domain-like"/>
    <property type="match status" value="1"/>
</dbReference>
<comment type="caution">
    <text evidence="13">The sequence shown here is derived from an EMBL/GenBank/DDBJ whole genome shotgun (WGS) entry which is preliminary data.</text>
</comment>
<dbReference type="EC" id="6.3.4.21" evidence="3 9"/>
<evidence type="ECO:0000313" key="13">
    <source>
        <dbReference type="EMBL" id="ESM31978.1"/>
    </source>
</evidence>
<evidence type="ECO:0000259" key="11">
    <source>
        <dbReference type="Pfam" id="PF04095"/>
    </source>
</evidence>
<dbReference type="PANTHER" id="PTHR11098:SF1">
    <property type="entry name" value="NICOTINATE PHOSPHORIBOSYLTRANSFERASE"/>
    <property type="match status" value="1"/>
</dbReference>
<evidence type="ECO:0000256" key="2">
    <source>
        <dbReference type="ARBA" id="ARBA00010897"/>
    </source>
</evidence>
<reference evidence="14" key="1">
    <citation type="submission" date="2013-09" db="EMBL/GenBank/DDBJ databases">
        <title>The Genome Sequence of Enterobacter cloacae BWH 31.</title>
        <authorList>
            <consortium name="The Broad Institute Genomics Platform"/>
            <consortium name="The Broad Institute Genome Sequencing Center for Infectious Disease"/>
            <person name="Murphy C."/>
            <person name="Cosimi L."/>
            <person name="Cerqueira G."/>
            <person name="Feldgarden M."/>
            <person name="Hung D."/>
            <person name="Onderdonk A.B."/>
            <person name="Ferraro M.J."/>
            <person name="Hooper D."/>
            <person name="Dekker J."/>
            <person name="O'Brien T."/>
            <person name="Huang S."/>
            <person name="Quan V."/>
            <person name="Ernst C."/>
            <person name="Delaney M."/>
            <person name="DuBois A."/>
            <person name="Young S.K."/>
            <person name="Zeng Q."/>
            <person name="Gargeya S."/>
            <person name="Fitzgerald M."/>
            <person name="Abouelleil A."/>
            <person name="Alvarado L."/>
            <person name="Berlin A.M."/>
            <person name="Chapman S.B."/>
            <person name="Gainer-Dewar J."/>
            <person name="Goldberg J."/>
            <person name="Gnerre S."/>
            <person name="Griggs A."/>
            <person name="Gujja S."/>
            <person name="Hansen M."/>
            <person name="Howarth C."/>
            <person name="Imamovic A."/>
            <person name="Ireland A."/>
            <person name="Larimer J."/>
            <person name="McCowan C."/>
            <person name="Murphy C."/>
            <person name="Pearson M."/>
            <person name="Poon T.W."/>
            <person name="Priest M."/>
            <person name="Roberts A."/>
            <person name="Saif S."/>
            <person name="Shea T."/>
            <person name="Sykes S."/>
            <person name="Wortman J."/>
            <person name="Nusbaum C."/>
            <person name="Birren B."/>
        </authorList>
    </citation>
    <scope>NUCLEOTIDE SEQUENCE [LARGE SCALE GENOMIC DNA]</scope>
    <source>
        <strain evidence="14">BWH 31</strain>
    </source>
</reference>
<sequence length="400" mass="45869">MTQFASPVLHTLLDTDAYKLHMQQAVFHHYYDVHVAAEFRCRGDDLLGIYADAIREQVDAMQHLTLQDEEYQWLSGLPFFKADYLNWLRDFRYKPEQVTVLNDNGKLDIRLEGPWREVIMWEVPLLAVISELAHRYRSPEKGVEQAVAALENKLAAFSTLTEGLDMSRFRLMDFGTRRRFSRDVQEAIVKRLQREPWFVGTSNYDLARRLSLTPMGTQAHEWFQAHQQISPDLANSQRAALAAWLEEYPNQLGIALTDCITMDAFLRDFGPEFAERYQGLRHDSGDPVEWGEKAIAHYEKLGIDPMSKVLVFSDNLDLAKAVDLYRHFNTRVNLSFGIGTRLTCDIPQVKPLNIVIKLVECNGKPVAKLSDSPGKTICHDKAFVRALRKAFDLPLIKKAS</sequence>
<organism evidence="13 14">
    <name type="scientific">Enterobacter asburiae</name>
    <dbReference type="NCBI Taxonomy" id="61645"/>
    <lineage>
        <taxon>Bacteria</taxon>
        <taxon>Pseudomonadati</taxon>
        <taxon>Pseudomonadota</taxon>
        <taxon>Gammaproteobacteria</taxon>
        <taxon>Enterobacterales</taxon>
        <taxon>Enterobacteriaceae</taxon>
        <taxon>Enterobacter</taxon>
        <taxon>Enterobacter cloacae complex</taxon>
    </lineage>
</organism>
<comment type="similarity">
    <text evidence="2 9 10">Belongs to the NAPRTase family.</text>
</comment>
<name>A0ABC9UAP2_ENTAS</name>
<comment type="function">
    <text evidence="8 9 10">Catalyzes the synthesis of beta-nicotinate D-ribonucleotide from nicotinate and 5-phospho-D-ribose 1-phosphate at the expense of ATP.</text>
</comment>
<dbReference type="HAMAP" id="MF_00570">
    <property type="entry name" value="NAPRTase"/>
    <property type="match status" value="1"/>
</dbReference>
<dbReference type="EMBL" id="AYIP01000010">
    <property type="protein sequence ID" value="ESM31978.1"/>
    <property type="molecule type" value="Genomic_DNA"/>
</dbReference>
<keyword evidence="13" id="KW-0808">Transferase</keyword>
<proteinExistence type="inferred from homology"/>
<comment type="pathway">
    <text evidence="1 9 10">Cofactor biosynthesis; NAD(+) biosynthesis; nicotinate D-ribonucleotide from nicotinate: step 1/1.</text>
</comment>
<dbReference type="InterPro" id="IPR040727">
    <property type="entry name" value="NAPRTase_N"/>
</dbReference>
<dbReference type="InterPro" id="IPR036068">
    <property type="entry name" value="Nicotinate_pribotase-like_C"/>
</dbReference>
<feature type="domain" description="Nicotinate/nicotinamide phosphoribosyltransferase" evidence="11">
    <location>
        <begin position="169"/>
        <end position="394"/>
    </location>
</feature>
<comment type="PTM">
    <text evidence="9 10">Transiently phosphorylated on a His residue during the reaction cycle. Phosphorylation strongly increases the affinity for substrates and increases the rate of nicotinate D-ribonucleotide production. Dephosphorylation regenerates the low-affinity form of the enzyme, leading to product release.</text>
</comment>
<dbReference type="GO" id="GO:0004516">
    <property type="term" value="F:nicotinate phosphoribosyltransferase activity"/>
    <property type="evidence" value="ECO:0007669"/>
    <property type="project" value="UniProtKB-UniRule"/>
</dbReference>
<dbReference type="PIRSF" id="PIRSF000484">
    <property type="entry name" value="NAPRT"/>
    <property type="match status" value="1"/>
</dbReference>
<evidence type="ECO:0000256" key="8">
    <source>
        <dbReference type="ARBA" id="ARBA00057850"/>
    </source>
</evidence>
<dbReference type="CDD" id="cd01401">
    <property type="entry name" value="PncB_like"/>
    <property type="match status" value="1"/>
</dbReference>
<dbReference type="FunFam" id="3.20.140.10:FF:000001">
    <property type="entry name" value="Nicotinate phosphoribosyltransferase"/>
    <property type="match status" value="1"/>
</dbReference>
<evidence type="ECO:0000259" key="12">
    <source>
        <dbReference type="Pfam" id="PF17767"/>
    </source>
</evidence>
<evidence type="ECO:0000256" key="9">
    <source>
        <dbReference type="HAMAP-Rule" id="MF_00570"/>
    </source>
</evidence>
<dbReference type="RefSeq" id="WP_023311013.1">
    <property type="nucleotide sequence ID" value="NZ_CP011591.1"/>
</dbReference>
<dbReference type="InterPro" id="IPR041525">
    <property type="entry name" value="N/Namide_PRibTrfase"/>
</dbReference>
<evidence type="ECO:0000256" key="5">
    <source>
        <dbReference type="ARBA" id="ARBA00022598"/>
    </source>
</evidence>
<dbReference type="InterPro" id="IPR007229">
    <property type="entry name" value="Nic_PRibTrfase-Fam"/>
</dbReference>
<evidence type="ECO:0000256" key="10">
    <source>
        <dbReference type="RuleBase" id="RU003838"/>
    </source>
</evidence>
<dbReference type="NCBIfam" id="NF003704">
    <property type="entry name" value="PRK05321.1"/>
    <property type="match status" value="1"/>
</dbReference>
<feature type="modified residue" description="Phosphohistidine; by autocatalysis" evidence="9">
    <location>
        <position position="220"/>
    </location>
</feature>
<evidence type="ECO:0000313" key="14">
    <source>
        <dbReference type="Proteomes" id="UP000017391"/>
    </source>
</evidence>
<dbReference type="InterPro" id="IPR006406">
    <property type="entry name" value="Nic_PRibTrfase"/>
</dbReference>
<feature type="domain" description="Nicotinate phosphoribosyltransferase N-terminal" evidence="12">
    <location>
        <begin position="13"/>
        <end position="130"/>
    </location>
</feature>
<dbReference type="PANTHER" id="PTHR11098">
    <property type="entry name" value="NICOTINATE PHOSPHORIBOSYLTRANSFERASE"/>
    <property type="match status" value="1"/>
</dbReference>
<evidence type="ECO:0000256" key="1">
    <source>
        <dbReference type="ARBA" id="ARBA00004952"/>
    </source>
</evidence>
<keyword evidence="13" id="KW-0328">Glycosyltransferase</keyword>
<comment type="catalytic activity">
    <reaction evidence="7 9 10">
        <text>5-phospho-alpha-D-ribose 1-diphosphate + nicotinate + ATP + H2O = nicotinate beta-D-ribonucleotide + ADP + phosphate + diphosphate</text>
        <dbReference type="Rhea" id="RHEA:36163"/>
        <dbReference type="ChEBI" id="CHEBI:15377"/>
        <dbReference type="ChEBI" id="CHEBI:30616"/>
        <dbReference type="ChEBI" id="CHEBI:32544"/>
        <dbReference type="ChEBI" id="CHEBI:33019"/>
        <dbReference type="ChEBI" id="CHEBI:43474"/>
        <dbReference type="ChEBI" id="CHEBI:57502"/>
        <dbReference type="ChEBI" id="CHEBI:58017"/>
        <dbReference type="ChEBI" id="CHEBI:456216"/>
        <dbReference type="EC" id="6.3.4.21"/>
    </reaction>
</comment>
<keyword evidence="4 9" id="KW-0597">Phosphoprotein</keyword>
<protein>
    <recommendedName>
        <fullName evidence="3 9">Nicotinate phosphoribosyltransferase</fullName>
        <shortName evidence="9">NAPRTase</shortName>
        <ecNumber evidence="3 9">6.3.4.21</ecNumber>
    </recommendedName>
</protein>
<dbReference type="Proteomes" id="UP000017391">
    <property type="component" value="Unassembled WGS sequence"/>
</dbReference>
<evidence type="ECO:0000256" key="3">
    <source>
        <dbReference type="ARBA" id="ARBA00013236"/>
    </source>
</evidence>
<dbReference type="AlphaFoldDB" id="A0ABC9UAP2"/>
<keyword evidence="6 9" id="KW-0662">Pyridine nucleotide biosynthesis</keyword>
<dbReference type="Gene3D" id="3.20.140.10">
    <property type="entry name" value="nicotinate phosphoribosyltransferase"/>
    <property type="match status" value="1"/>
</dbReference>
<evidence type="ECO:0000256" key="6">
    <source>
        <dbReference type="ARBA" id="ARBA00022642"/>
    </source>
</evidence>
<evidence type="ECO:0000256" key="4">
    <source>
        <dbReference type="ARBA" id="ARBA00022553"/>
    </source>
</evidence>
<accession>A0ABC9UAP2</accession>
<dbReference type="NCBIfam" id="TIGR01514">
    <property type="entry name" value="NAPRTase"/>
    <property type="match status" value="1"/>
</dbReference>
<gene>
    <name evidence="9" type="primary">pncB</name>
    <name evidence="13" type="ORF">L402_02996</name>
</gene>
<dbReference type="GO" id="GO:0009435">
    <property type="term" value="P:NAD+ biosynthetic process"/>
    <property type="evidence" value="ECO:0007669"/>
    <property type="project" value="UniProtKB-UniRule"/>
</dbReference>
<dbReference type="Pfam" id="PF17767">
    <property type="entry name" value="NAPRTase_N"/>
    <property type="match status" value="1"/>
</dbReference>
<keyword evidence="5 9" id="KW-0436">Ligase</keyword>
<evidence type="ECO:0000256" key="7">
    <source>
        <dbReference type="ARBA" id="ARBA00048668"/>
    </source>
</evidence>
<dbReference type="SUPFAM" id="SSF51690">
    <property type="entry name" value="Nicotinate/Quinolinate PRTase C-terminal domain-like"/>
    <property type="match status" value="1"/>
</dbReference>